<dbReference type="EMBL" id="JAWLKI010000023">
    <property type="protein sequence ID" value="MDV6309177.1"/>
    <property type="molecule type" value="Genomic_DNA"/>
</dbReference>
<evidence type="ECO:0000313" key="3">
    <source>
        <dbReference type="Proteomes" id="UP001185779"/>
    </source>
</evidence>
<evidence type="ECO:0000313" key="2">
    <source>
        <dbReference type="EMBL" id="MDV6309177.1"/>
    </source>
</evidence>
<dbReference type="RefSeq" id="WP_096273130.1">
    <property type="nucleotide sequence ID" value="NZ_CP091855.1"/>
</dbReference>
<dbReference type="Proteomes" id="UP001185779">
    <property type="component" value="Unassembled WGS sequence"/>
</dbReference>
<reference evidence="2 3" key="1">
    <citation type="submission" date="2023-10" db="EMBL/GenBank/DDBJ databases">
        <title>Development of a sustainable strategy for remediation of hydrocarbon-contaminated territories based on the waste exchange concept.</title>
        <authorList>
            <person name="Krivoruchko A."/>
        </authorList>
    </citation>
    <scope>NUCLEOTIDE SEQUENCE [LARGE SCALE GENOMIC DNA]</scope>
    <source>
        <strain evidence="2 3">IEGM 1266</strain>
    </source>
</reference>
<dbReference type="InterPro" id="IPR036396">
    <property type="entry name" value="Cyt_P450_sf"/>
</dbReference>
<evidence type="ECO:0008006" key="4">
    <source>
        <dbReference type="Google" id="ProtNLM"/>
    </source>
</evidence>
<dbReference type="PANTHER" id="PTHR46696">
    <property type="entry name" value="P450, PUTATIVE (EUROFUNG)-RELATED"/>
    <property type="match status" value="1"/>
</dbReference>
<keyword evidence="3" id="KW-1185">Reference proteome</keyword>
<organism evidence="2 3">
    <name type="scientific">Gordonia amicalis</name>
    <dbReference type="NCBI Taxonomy" id="89053"/>
    <lineage>
        <taxon>Bacteria</taxon>
        <taxon>Bacillati</taxon>
        <taxon>Actinomycetota</taxon>
        <taxon>Actinomycetes</taxon>
        <taxon>Mycobacteriales</taxon>
        <taxon>Gordoniaceae</taxon>
        <taxon>Gordonia</taxon>
    </lineage>
</organism>
<evidence type="ECO:0000256" key="1">
    <source>
        <dbReference type="ARBA" id="ARBA00010617"/>
    </source>
</evidence>
<comment type="similarity">
    <text evidence="1">Belongs to the cytochrome P450 family.</text>
</comment>
<dbReference type="GeneID" id="77171221"/>
<dbReference type="SUPFAM" id="SSF48264">
    <property type="entry name" value="Cytochrome P450"/>
    <property type="match status" value="1"/>
</dbReference>
<sequence>MANVTSDWDPLSEANLADPFAVQKEMRGKCPVAWTEQFGGAWAVFKHADIEQVAGDPETFSAAEVFVVPDRTGGVFPWLPVQSDPPQNADYRALVAPFFRMEKTKAEPGGDDLMSALMEADIDGRPLTNEEIFGTFILLIVGGSRPPPTSRAPRWRIWPRITSYESSCAPTPN</sequence>
<gene>
    <name evidence="2" type="ORF">R3P94_18040</name>
</gene>
<comment type="caution">
    <text evidence="2">The sequence shown here is derived from an EMBL/GenBank/DDBJ whole genome shotgun (WGS) entry which is preliminary data.</text>
</comment>
<protein>
    <recommendedName>
        <fullName evidence="4">Cytochrome P450</fullName>
    </recommendedName>
</protein>
<dbReference type="Gene3D" id="1.10.630.10">
    <property type="entry name" value="Cytochrome P450"/>
    <property type="match status" value="2"/>
</dbReference>
<proteinExistence type="inferred from homology"/>
<accession>A0ABU4DHG0</accession>
<dbReference type="PANTHER" id="PTHR46696:SF6">
    <property type="entry name" value="P450, PUTATIVE (EUROFUNG)-RELATED"/>
    <property type="match status" value="1"/>
</dbReference>
<name>A0ABU4DHG0_9ACTN</name>